<organism evidence="1 2">
    <name type="scientific">Candidatus Lloydbacteria bacterium CG22_combo_CG10-13_8_21_14_all_47_15</name>
    <dbReference type="NCBI Taxonomy" id="1974635"/>
    <lineage>
        <taxon>Bacteria</taxon>
        <taxon>Candidatus Lloydiibacteriota</taxon>
    </lineage>
</organism>
<comment type="caution">
    <text evidence="1">The sequence shown here is derived from an EMBL/GenBank/DDBJ whole genome shotgun (WGS) entry which is preliminary data.</text>
</comment>
<gene>
    <name evidence="1" type="ORF">COW88_00150</name>
</gene>
<name>A0A2H0CVM3_9BACT</name>
<protein>
    <submittedName>
        <fullName evidence="1">Uncharacterized protein</fullName>
    </submittedName>
</protein>
<sequence>MKGDGMECSESREIIRQMHDRAATISLASSSILAADEHLIGCKDCKLWFHREMCAIAEAFLQDEQVNEDMLATHSMMHEFLDTDCAATIA</sequence>
<evidence type="ECO:0000313" key="2">
    <source>
        <dbReference type="Proteomes" id="UP000230638"/>
    </source>
</evidence>
<proteinExistence type="predicted"/>
<dbReference type="Proteomes" id="UP000230638">
    <property type="component" value="Unassembled WGS sequence"/>
</dbReference>
<accession>A0A2H0CVM3</accession>
<reference evidence="1 2" key="1">
    <citation type="submission" date="2017-09" db="EMBL/GenBank/DDBJ databases">
        <title>Depth-based differentiation of microbial function through sediment-hosted aquifers and enrichment of novel symbionts in the deep terrestrial subsurface.</title>
        <authorList>
            <person name="Probst A.J."/>
            <person name="Ladd B."/>
            <person name="Jarett J.K."/>
            <person name="Geller-Mcgrath D.E."/>
            <person name="Sieber C.M."/>
            <person name="Emerson J.B."/>
            <person name="Anantharaman K."/>
            <person name="Thomas B.C."/>
            <person name="Malmstrom R."/>
            <person name="Stieglmeier M."/>
            <person name="Klingl A."/>
            <person name="Woyke T."/>
            <person name="Ryan C.M."/>
            <person name="Banfield J.F."/>
        </authorList>
    </citation>
    <scope>NUCLEOTIDE SEQUENCE [LARGE SCALE GENOMIC DNA]</scope>
    <source>
        <strain evidence="1">CG22_combo_CG10-13_8_21_14_all_47_15</strain>
    </source>
</reference>
<dbReference type="EMBL" id="PCTL01000001">
    <property type="protein sequence ID" value="PIP73973.1"/>
    <property type="molecule type" value="Genomic_DNA"/>
</dbReference>
<dbReference type="AlphaFoldDB" id="A0A2H0CVM3"/>
<evidence type="ECO:0000313" key="1">
    <source>
        <dbReference type="EMBL" id="PIP73973.1"/>
    </source>
</evidence>